<dbReference type="RefSeq" id="WP_207902962.1">
    <property type="nucleotide sequence ID" value="NZ_SLXK01000025.1"/>
</dbReference>
<name>A0A4V2SLT9_9BACL</name>
<protein>
    <submittedName>
        <fullName evidence="2">Plasmid segregation protein ParM</fullName>
    </submittedName>
</protein>
<feature type="domain" description="Alp7A-like C-terminal" evidence="1">
    <location>
        <begin position="209"/>
        <end position="364"/>
    </location>
</feature>
<organism evidence="2 3">
    <name type="scientific">Scopulibacillus darangshiensis</name>
    <dbReference type="NCBI Taxonomy" id="442528"/>
    <lineage>
        <taxon>Bacteria</taxon>
        <taxon>Bacillati</taxon>
        <taxon>Bacillota</taxon>
        <taxon>Bacilli</taxon>
        <taxon>Bacillales</taxon>
        <taxon>Sporolactobacillaceae</taxon>
        <taxon>Scopulibacillus</taxon>
    </lineage>
</organism>
<evidence type="ECO:0000313" key="2">
    <source>
        <dbReference type="EMBL" id="TCP24456.1"/>
    </source>
</evidence>
<proteinExistence type="predicted"/>
<comment type="caution">
    <text evidence="2">The sequence shown here is derived from an EMBL/GenBank/DDBJ whole genome shotgun (WGS) entry which is preliminary data.</text>
</comment>
<sequence length="388" mass="44650">MKVNHVNADFGNSMFMTLFDGYYFEMPTNIVEVSQEKAEGYFVSPIEEPKELLQRLLISTKIDNEERYFLVGNAAEKEVLGNNHIKKLHNKTESEIPYVAFLASVAYYHAIKQEEQVQDYNVTIDYFQTMLPIWLLVKLNKFSEMQTKMADRFKGQHEVVIHTLGVDKKLSIEVKESHCRIEGEVARWALKKNFDLENNSDADQFKNNDVVLVDIGAGTVDLALLPAGLSAPKSRQSLTFFSDIPYLSHIEDLRKEKLLEHFDEVRSLEKFIVDNIDKSKMERKDGNSGKSYDLTDPIYHALREYANILITKVEGAFQAPKDKTYKYVYIGGVAPIIKESVRHEIESRYNGDIFENNHIFLPDARKLNLYGLEILSRADMAKKQQTTT</sequence>
<dbReference type="CDD" id="cd24023">
    <property type="entry name" value="ASKHA_NBD_ParM_Alp7A-like"/>
    <property type="match status" value="1"/>
</dbReference>
<accession>A0A4V2SLT9</accession>
<dbReference type="InterPro" id="IPR054368">
    <property type="entry name" value="Alp7A-like_C"/>
</dbReference>
<evidence type="ECO:0000259" key="1">
    <source>
        <dbReference type="Pfam" id="PF22128"/>
    </source>
</evidence>
<evidence type="ECO:0000313" key="3">
    <source>
        <dbReference type="Proteomes" id="UP000295416"/>
    </source>
</evidence>
<dbReference type="Gene3D" id="3.30.420.40">
    <property type="match status" value="1"/>
</dbReference>
<dbReference type="Pfam" id="PF22128">
    <property type="entry name" value="Alp7A_like_C"/>
    <property type="match status" value="1"/>
</dbReference>
<dbReference type="Proteomes" id="UP000295416">
    <property type="component" value="Unassembled WGS sequence"/>
</dbReference>
<keyword evidence="3" id="KW-1185">Reference proteome</keyword>
<gene>
    <name evidence="2" type="ORF">EV207_12516</name>
</gene>
<dbReference type="AlphaFoldDB" id="A0A4V2SLT9"/>
<dbReference type="EMBL" id="SLXK01000025">
    <property type="protein sequence ID" value="TCP24456.1"/>
    <property type="molecule type" value="Genomic_DNA"/>
</dbReference>
<reference evidence="2 3" key="1">
    <citation type="submission" date="2019-03" db="EMBL/GenBank/DDBJ databases">
        <title>Genomic Encyclopedia of Type Strains, Phase IV (KMG-IV): sequencing the most valuable type-strain genomes for metagenomic binning, comparative biology and taxonomic classification.</title>
        <authorList>
            <person name="Goeker M."/>
        </authorList>
    </citation>
    <scope>NUCLEOTIDE SEQUENCE [LARGE SCALE GENOMIC DNA]</scope>
    <source>
        <strain evidence="2 3">DSM 19377</strain>
    </source>
</reference>